<evidence type="ECO:0000256" key="7">
    <source>
        <dbReference type="PIRNR" id="PIRNR001369"/>
    </source>
</evidence>
<evidence type="ECO:0000256" key="10">
    <source>
        <dbReference type="RuleBase" id="RU003406"/>
    </source>
</evidence>
<dbReference type="InterPro" id="IPR010953">
    <property type="entry name" value="Citrate_synthase_typ-I"/>
</dbReference>
<evidence type="ECO:0000256" key="6">
    <source>
        <dbReference type="NCBIfam" id="TIGR01798"/>
    </source>
</evidence>
<proteinExistence type="inferred from homology"/>
<dbReference type="PRINTS" id="PR00143">
    <property type="entry name" value="CITRTSNTHASE"/>
</dbReference>
<dbReference type="Gene3D" id="2.20.28.60">
    <property type="match status" value="1"/>
</dbReference>
<evidence type="ECO:0000313" key="12">
    <source>
        <dbReference type="Proteomes" id="UP000546642"/>
    </source>
</evidence>
<feature type="active site" evidence="8">
    <location>
        <position position="369"/>
    </location>
</feature>
<evidence type="ECO:0000256" key="3">
    <source>
        <dbReference type="ARBA" id="ARBA00022532"/>
    </source>
</evidence>
<evidence type="ECO:0000256" key="4">
    <source>
        <dbReference type="ARBA" id="ARBA00022679"/>
    </source>
</evidence>
<dbReference type="PIRSF" id="PIRSF001369">
    <property type="entry name" value="Citrate_synth"/>
    <property type="match status" value="1"/>
</dbReference>
<dbReference type="EMBL" id="JACHDS010000001">
    <property type="protein sequence ID" value="MBB6174786.1"/>
    <property type="molecule type" value="Genomic_DNA"/>
</dbReference>
<keyword evidence="4 7" id="KW-0808">Transferase</keyword>
<dbReference type="PANTHER" id="PTHR42871:SF1">
    <property type="entry name" value="CITRATE SYNTHASE"/>
    <property type="match status" value="1"/>
</dbReference>
<dbReference type="InterPro" id="IPR024176">
    <property type="entry name" value="Citrate_synthase_bac-typ"/>
</dbReference>
<dbReference type="InterPro" id="IPR036969">
    <property type="entry name" value="Citrate_synthase_sf"/>
</dbReference>
<feature type="active site" evidence="8">
    <location>
        <position position="312"/>
    </location>
</feature>
<keyword evidence="11" id="KW-0012">Acyltransferase</keyword>
<dbReference type="Gene3D" id="1.10.230.10">
    <property type="entry name" value="Cytochrome P450-Terp, domain 2"/>
    <property type="match status" value="1"/>
</dbReference>
<dbReference type="InterPro" id="IPR016143">
    <property type="entry name" value="Citrate_synth-like_sm_a-sub"/>
</dbReference>
<sequence length="432" mass="47550">MSDDGKERTVELRYDGGEQKLPLLTGTEGDQAFDVKTLLGTAGMVTLDPGFGNTASCRSEITYIDGAAGILRYRGYPIQELATGSSFLEVCYLLIKGRLPEAAELKEFADELRSNTELPEGMPAMIDAFPRNAHPMTLLASAVNTLSAFYADSVDPQDPAQVDLATTRLLAKLPTIAARIYRNSIGEAPIAPDPSLDYVENFLNMTFGSAKPEGEVGELFAKAMDLLLILHADHEQNCSTATVRVVGSSQADLYGSVSAGINALFGPLHGGANQAVLEMLEQIRDTMGGDLDAFLAQVKDRESKTRLMGFGHRVYKNFDPRSREIKGLARQILDRQESPDELFEMALQLEEKALADSYFTDRKLYPNVDFYTGVIYRAMGFPTSMFTVLFAIGRLPGWIAHWREQLNDPATRISRPRQLYVGPAQRSYPGRA</sequence>
<dbReference type="PANTHER" id="PTHR42871">
    <property type="entry name" value="CITRATE SYNTHASE"/>
    <property type="match status" value="1"/>
</dbReference>
<reference evidence="11 12" key="1">
    <citation type="submission" date="2020-08" db="EMBL/GenBank/DDBJ databases">
        <title>Sequencing the genomes of 1000 actinobacteria strains.</title>
        <authorList>
            <person name="Klenk H.-P."/>
        </authorList>
    </citation>
    <scope>NUCLEOTIDE SEQUENCE [LARGE SCALE GENOMIC DNA]</scope>
    <source>
        <strain evidence="11 12">DSM 46659</strain>
    </source>
</reference>
<evidence type="ECO:0000313" key="11">
    <source>
        <dbReference type="EMBL" id="MBB6174786.1"/>
    </source>
</evidence>
<name>A0A7X0D8I9_9ACTN</name>
<dbReference type="NCBIfam" id="TIGR01798">
    <property type="entry name" value="cit_synth_I"/>
    <property type="match status" value="1"/>
</dbReference>
<dbReference type="SUPFAM" id="SSF48256">
    <property type="entry name" value="Citrate synthase"/>
    <property type="match status" value="1"/>
</dbReference>
<dbReference type="Proteomes" id="UP000546642">
    <property type="component" value="Unassembled WGS sequence"/>
</dbReference>
<keyword evidence="3 9" id="KW-0816">Tricarboxylic acid cycle</keyword>
<organism evidence="11 12">
    <name type="scientific">Nocardiopsis mwathae</name>
    <dbReference type="NCBI Taxonomy" id="1472723"/>
    <lineage>
        <taxon>Bacteria</taxon>
        <taxon>Bacillati</taxon>
        <taxon>Actinomycetota</taxon>
        <taxon>Actinomycetes</taxon>
        <taxon>Streptosporangiales</taxon>
        <taxon>Nocardiopsidaceae</taxon>
        <taxon>Nocardiopsis</taxon>
    </lineage>
</organism>
<dbReference type="Gene3D" id="1.10.580.10">
    <property type="entry name" value="Citrate Synthase, domain 1"/>
    <property type="match status" value="1"/>
</dbReference>
<evidence type="ECO:0000256" key="2">
    <source>
        <dbReference type="ARBA" id="ARBA00010566"/>
    </source>
</evidence>
<dbReference type="AlphaFoldDB" id="A0A7X0D8I9"/>
<dbReference type="FunFam" id="1.10.230.10:FF:000002">
    <property type="entry name" value="Citrate synthase"/>
    <property type="match status" value="1"/>
</dbReference>
<gene>
    <name evidence="11" type="ORF">HNR23_004846</name>
</gene>
<dbReference type="NCBIfam" id="NF004126">
    <property type="entry name" value="PRK05614.1"/>
    <property type="match status" value="1"/>
</dbReference>
<dbReference type="InterPro" id="IPR019810">
    <property type="entry name" value="Citrate_synthase_AS"/>
</dbReference>
<evidence type="ECO:0000256" key="1">
    <source>
        <dbReference type="ARBA" id="ARBA00004751"/>
    </source>
</evidence>
<dbReference type="Pfam" id="PF00285">
    <property type="entry name" value="Citrate_synt"/>
    <property type="match status" value="1"/>
</dbReference>
<comment type="pathway">
    <text evidence="1 9">Carbohydrate metabolism; tricarboxylic acid cycle; isocitrate from oxaloacetate: step 1/2.</text>
</comment>
<accession>A0A7X0D8I9</accession>
<evidence type="ECO:0000256" key="5">
    <source>
        <dbReference type="ARBA" id="ARBA00049288"/>
    </source>
</evidence>
<dbReference type="InterPro" id="IPR016142">
    <property type="entry name" value="Citrate_synth-like_lrg_a-sub"/>
</dbReference>
<dbReference type="RefSeq" id="WP_184079040.1">
    <property type="nucleotide sequence ID" value="NZ_JACHDS010000001.1"/>
</dbReference>
<dbReference type="InterPro" id="IPR002020">
    <property type="entry name" value="Citrate_synthase"/>
</dbReference>
<dbReference type="UniPathway" id="UPA00223">
    <property type="reaction ID" value="UER00717"/>
</dbReference>
<evidence type="ECO:0000256" key="9">
    <source>
        <dbReference type="RuleBase" id="RU003370"/>
    </source>
</evidence>
<comment type="similarity">
    <text evidence="2 7 10">Belongs to the citrate synthase family.</text>
</comment>
<protein>
    <recommendedName>
        <fullName evidence="6 7">Citrate synthase</fullName>
    </recommendedName>
</protein>
<comment type="catalytic activity">
    <reaction evidence="5 9">
        <text>oxaloacetate + acetyl-CoA + H2O = citrate + CoA + H(+)</text>
        <dbReference type="Rhea" id="RHEA:16845"/>
        <dbReference type="ChEBI" id="CHEBI:15377"/>
        <dbReference type="ChEBI" id="CHEBI:15378"/>
        <dbReference type="ChEBI" id="CHEBI:16452"/>
        <dbReference type="ChEBI" id="CHEBI:16947"/>
        <dbReference type="ChEBI" id="CHEBI:57287"/>
        <dbReference type="ChEBI" id="CHEBI:57288"/>
        <dbReference type="EC" id="2.3.3.16"/>
    </reaction>
</comment>
<dbReference type="GO" id="GO:0006099">
    <property type="term" value="P:tricarboxylic acid cycle"/>
    <property type="evidence" value="ECO:0007669"/>
    <property type="project" value="UniProtKB-UniRule"/>
</dbReference>
<dbReference type="GO" id="GO:0036440">
    <property type="term" value="F:citrate synthase activity"/>
    <property type="evidence" value="ECO:0007669"/>
    <property type="project" value="UniProtKB-EC"/>
</dbReference>
<evidence type="ECO:0000256" key="8">
    <source>
        <dbReference type="PIRSR" id="PIRSR001369-1"/>
    </source>
</evidence>
<dbReference type="PROSITE" id="PS00480">
    <property type="entry name" value="CITRATE_SYNTHASE"/>
    <property type="match status" value="1"/>
</dbReference>
<keyword evidence="12" id="KW-1185">Reference proteome</keyword>
<comment type="caution">
    <text evidence="11">The sequence shown here is derived from an EMBL/GenBank/DDBJ whole genome shotgun (WGS) entry which is preliminary data.</text>
</comment>
<dbReference type="CDD" id="cd06114">
    <property type="entry name" value="EcCS_like"/>
    <property type="match status" value="1"/>
</dbReference>
<dbReference type="GO" id="GO:0005737">
    <property type="term" value="C:cytoplasm"/>
    <property type="evidence" value="ECO:0007669"/>
    <property type="project" value="InterPro"/>
</dbReference>